<sequence length="171" mass="18390">MLRTLVCAFSLTLALAGAVILPAGPSLAGPVSITEADPVATVTIPDDWTHSKITRGAEIKSPDEEVYVWFELVAPGEIEAVQKEHEAYFTKEGVTITSASDTVKQEVDGRAWSFTELKAKTEDGASIIRYIAINPNAASGKIVMLTYWASEDGHKEHDAAMGKIVKGIAFK</sequence>
<organism evidence="2 3">
    <name type="scientific">Bosea caraganae</name>
    <dbReference type="NCBI Taxonomy" id="2763117"/>
    <lineage>
        <taxon>Bacteria</taxon>
        <taxon>Pseudomonadati</taxon>
        <taxon>Pseudomonadota</taxon>
        <taxon>Alphaproteobacteria</taxon>
        <taxon>Hyphomicrobiales</taxon>
        <taxon>Boseaceae</taxon>
        <taxon>Bosea</taxon>
    </lineage>
</organism>
<evidence type="ECO:0008006" key="4">
    <source>
        <dbReference type="Google" id="ProtNLM"/>
    </source>
</evidence>
<reference evidence="3" key="1">
    <citation type="submission" date="2018-07" db="EMBL/GenBank/DDBJ databases">
        <authorList>
            <person name="Safronova V.I."/>
            <person name="Chirak E.R."/>
            <person name="Sazanova A.L."/>
        </authorList>
    </citation>
    <scope>NUCLEOTIDE SEQUENCE [LARGE SCALE GENOMIC DNA]</scope>
    <source>
        <strain evidence="3">RCAM04685</strain>
    </source>
</reference>
<protein>
    <recommendedName>
        <fullName evidence="4">Histidine kinase</fullName>
    </recommendedName>
</protein>
<gene>
    <name evidence="2" type="ORF">DWE98_05155</name>
</gene>
<feature type="chain" id="PRO_5030068514" description="Histidine kinase" evidence="1">
    <location>
        <begin position="29"/>
        <end position="171"/>
    </location>
</feature>
<dbReference type="RefSeq" id="WP_114828120.1">
    <property type="nucleotide sequence ID" value="NZ_QQTO01000037.1"/>
</dbReference>
<name>A0A370L9J7_9HYPH</name>
<proteinExistence type="predicted"/>
<comment type="caution">
    <text evidence="2">The sequence shown here is derived from an EMBL/GenBank/DDBJ whole genome shotgun (WGS) entry which is preliminary data.</text>
</comment>
<keyword evidence="3" id="KW-1185">Reference proteome</keyword>
<keyword evidence="1" id="KW-0732">Signal</keyword>
<dbReference type="OrthoDB" id="7993061at2"/>
<dbReference type="AlphaFoldDB" id="A0A370L9J7"/>
<dbReference type="EMBL" id="QQTP01000002">
    <property type="protein sequence ID" value="RDJ27995.1"/>
    <property type="molecule type" value="Genomic_DNA"/>
</dbReference>
<dbReference type="Proteomes" id="UP000255207">
    <property type="component" value="Unassembled WGS sequence"/>
</dbReference>
<evidence type="ECO:0000313" key="3">
    <source>
        <dbReference type="Proteomes" id="UP000255207"/>
    </source>
</evidence>
<feature type="signal peptide" evidence="1">
    <location>
        <begin position="1"/>
        <end position="28"/>
    </location>
</feature>
<accession>A0A370L9J7</accession>
<evidence type="ECO:0000256" key="1">
    <source>
        <dbReference type="SAM" id="SignalP"/>
    </source>
</evidence>
<evidence type="ECO:0000313" key="2">
    <source>
        <dbReference type="EMBL" id="RDJ27995.1"/>
    </source>
</evidence>